<accession>A0A2M7G040</accession>
<keyword evidence="3" id="KW-0813">Transport</keyword>
<feature type="coiled-coil region" evidence="8">
    <location>
        <begin position="388"/>
        <end position="450"/>
    </location>
</feature>
<dbReference type="GO" id="GO:1990281">
    <property type="term" value="C:efflux pump complex"/>
    <property type="evidence" value="ECO:0007669"/>
    <property type="project" value="TreeGrafter"/>
</dbReference>
<comment type="caution">
    <text evidence="10">The sequence shown here is derived from an EMBL/GenBank/DDBJ whole genome shotgun (WGS) entry which is preliminary data.</text>
</comment>
<dbReference type="EMBL" id="PFFQ01000054">
    <property type="protein sequence ID" value="PIW14987.1"/>
    <property type="molecule type" value="Genomic_DNA"/>
</dbReference>
<evidence type="ECO:0000256" key="4">
    <source>
        <dbReference type="ARBA" id="ARBA00022452"/>
    </source>
</evidence>
<dbReference type="PANTHER" id="PTHR30026">
    <property type="entry name" value="OUTER MEMBRANE PROTEIN TOLC"/>
    <property type="match status" value="1"/>
</dbReference>
<organism evidence="10 11">
    <name type="scientific">bacterium (Candidatus Blackallbacteria) CG17_big_fil_post_rev_8_21_14_2_50_48_46</name>
    <dbReference type="NCBI Taxonomy" id="2014261"/>
    <lineage>
        <taxon>Bacteria</taxon>
        <taxon>Candidatus Blackallbacteria</taxon>
    </lineage>
</organism>
<proteinExistence type="inferred from homology"/>
<feature type="chain" id="PRO_5014747093" description="TolC family protein" evidence="9">
    <location>
        <begin position="21"/>
        <end position="510"/>
    </location>
</feature>
<keyword evidence="9" id="KW-0732">Signal</keyword>
<feature type="coiled-coil region" evidence="8">
    <location>
        <begin position="213"/>
        <end position="264"/>
    </location>
</feature>
<sequence>MPKIRLALMLLGLTLQGASAGLAEEIPSKTTHQAPAHQLLTLNILEAGLLALKNNPALKLELLQVENSTWGESLATARFDPRISASANLSGDNTPRILGNSTEFIDILSRSSEVRMGLEKEFETGSKLALDVRSNFSGRTWSDRSATQNQTRIGLSFTQALLQGQNPEVNRASIELAREDKRLAEFRLQGLALSIVAETEQAFWDYLQSLQSLALVQESLALIEQELSETETRIALGRLAPVEKITLEAEVALRQQDLNNAEAEIQRNRLNLLRLIQPDPQNWAVTPLQISLPLELPEEKLEAFESHLALALKQRPEILQAQTEINQQRLEIVRTRDGLLPKLDLFISLGKSGYAEAFLGSLGNLPGSGFDLTGGAQFSYSLGSRAEKAKLEQALNDQKSQSEALHNLQVLVEFDLRKAWLELNLARTQIQTAKKTKAAQSARLEAEKERYHAGRGLAFALAQAQRDHFAAKIEELKALIIYHKRLSAFFRYEGSLLHRRGIVALPRVES</sequence>
<comment type="subcellular location">
    <subcellularLocation>
        <location evidence="1">Cell outer membrane</location>
    </subcellularLocation>
</comment>
<evidence type="ECO:0000256" key="5">
    <source>
        <dbReference type="ARBA" id="ARBA00022692"/>
    </source>
</evidence>
<keyword evidence="7" id="KW-0998">Cell outer membrane</keyword>
<evidence type="ECO:0000256" key="6">
    <source>
        <dbReference type="ARBA" id="ARBA00023136"/>
    </source>
</evidence>
<evidence type="ECO:0000313" key="11">
    <source>
        <dbReference type="Proteomes" id="UP000231019"/>
    </source>
</evidence>
<keyword evidence="8" id="KW-0175">Coiled coil</keyword>
<protein>
    <recommendedName>
        <fullName evidence="12">TolC family protein</fullName>
    </recommendedName>
</protein>
<dbReference type="Pfam" id="PF02321">
    <property type="entry name" value="OEP"/>
    <property type="match status" value="1"/>
</dbReference>
<feature type="signal peptide" evidence="9">
    <location>
        <begin position="1"/>
        <end position="20"/>
    </location>
</feature>
<evidence type="ECO:0000256" key="1">
    <source>
        <dbReference type="ARBA" id="ARBA00004442"/>
    </source>
</evidence>
<comment type="similarity">
    <text evidence="2">Belongs to the outer membrane factor (OMF) (TC 1.B.17) family.</text>
</comment>
<evidence type="ECO:0000256" key="7">
    <source>
        <dbReference type="ARBA" id="ARBA00023237"/>
    </source>
</evidence>
<dbReference type="GO" id="GO:0015288">
    <property type="term" value="F:porin activity"/>
    <property type="evidence" value="ECO:0007669"/>
    <property type="project" value="TreeGrafter"/>
</dbReference>
<evidence type="ECO:0000256" key="9">
    <source>
        <dbReference type="SAM" id="SignalP"/>
    </source>
</evidence>
<name>A0A2M7G040_9BACT</name>
<keyword evidence="5" id="KW-0812">Transmembrane</keyword>
<dbReference type="GO" id="GO:0015562">
    <property type="term" value="F:efflux transmembrane transporter activity"/>
    <property type="evidence" value="ECO:0007669"/>
    <property type="project" value="InterPro"/>
</dbReference>
<dbReference type="InterPro" id="IPR003423">
    <property type="entry name" value="OMP_efflux"/>
</dbReference>
<gene>
    <name evidence="10" type="ORF">COW36_18855</name>
</gene>
<dbReference type="SUPFAM" id="SSF56954">
    <property type="entry name" value="Outer membrane efflux proteins (OEP)"/>
    <property type="match status" value="1"/>
</dbReference>
<dbReference type="PANTHER" id="PTHR30026:SF20">
    <property type="entry name" value="OUTER MEMBRANE PROTEIN TOLC"/>
    <property type="match status" value="1"/>
</dbReference>
<keyword evidence="6" id="KW-0472">Membrane</keyword>
<evidence type="ECO:0000256" key="2">
    <source>
        <dbReference type="ARBA" id="ARBA00007613"/>
    </source>
</evidence>
<dbReference type="GO" id="GO:0009279">
    <property type="term" value="C:cell outer membrane"/>
    <property type="evidence" value="ECO:0007669"/>
    <property type="project" value="UniProtKB-SubCell"/>
</dbReference>
<evidence type="ECO:0000256" key="8">
    <source>
        <dbReference type="SAM" id="Coils"/>
    </source>
</evidence>
<reference evidence="10 11" key="1">
    <citation type="submission" date="2017-09" db="EMBL/GenBank/DDBJ databases">
        <title>Depth-based differentiation of microbial function through sediment-hosted aquifers and enrichment of novel symbionts in the deep terrestrial subsurface.</title>
        <authorList>
            <person name="Probst A.J."/>
            <person name="Ladd B."/>
            <person name="Jarett J.K."/>
            <person name="Geller-Mcgrath D.E."/>
            <person name="Sieber C.M."/>
            <person name="Emerson J.B."/>
            <person name="Anantharaman K."/>
            <person name="Thomas B.C."/>
            <person name="Malmstrom R."/>
            <person name="Stieglmeier M."/>
            <person name="Klingl A."/>
            <person name="Woyke T."/>
            <person name="Ryan C.M."/>
            <person name="Banfield J.F."/>
        </authorList>
    </citation>
    <scope>NUCLEOTIDE SEQUENCE [LARGE SCALE GENOMIC DNA]</scope>
    <source>
        <strain evidence="10">CG17_big_fil_post_rev_8_21_14_2_50_48_46</strain>
    </source>
</reference>
<evidence type="ECO:0000256" key="3">
    <source>
        <dbReference type="ARBA" id="ARBA00022448"/>
    </source>
</evidence>
<dbReference type="Proteomes" id="UP000231019">
    <property type="component" value="Unassembled WGS sequence"/>
</dbReference>
<keyword evidence="4" id="KW-1134">Transmembrane beta strand</keyword>
<evidence type="ECO:0000313" key="10">
    <source>
        <dbReference type="EMBL" id="PIW14987.1"/>
    </source>
</evidence>
<dbReference type="AlphaFoldDB" id="A0A2M7G040"/>
<evidence type="ECO:0008006" key="12">
    <source>
        <dbReference type="Google" id="ProtNLM"/>
    </source>
</evidence>
<dbReference type="InterPro" id="IPR051906">
    <property type="entry name" value="TolC-like"/>
</dbReference>
<dbReference type="Gene3D" id="1.20.1600.10">
    <property type="entry name" value="Outer membrane efflux proteins (OEP)"/>
    <property type="match status" value="1"/>
</dbReference>